<dbReference type="SFLD" id="SFLDG01066">
    <property type="entry name" value="organic_radical-activating_enz"/>
    <property type="match status" value="1"/>
</dbReference>
<comment type="similarity">
    <text evidence="2 9">Belongs to the organic radical-activating enzymes family.</text>
</comment>
<dbReference type="SFLD" id="SFLDS00029">
    <property type="entry name" value="Radical_SAM"/>
    <property type="match status" value="1"/>
</dbReference>
<dbReference type="Gene3D" id="3.20.20.70">
    <property type="entry name" value="Aldolase class I"/>
    <property type="match status" value="1"/>
</dbReference>
<dbReference type="RefSeq" id="WP_036789182.1">
    <property type="nucleotide sequence ID" value="NZ_JQZV01000004.1"/>
</dbReference>
<feature type="domain" description="Radical SAM core" evidence="10">
    <location>
        <begin position="13"/>
        <end position="237"/>
    </location>
</feature>
<dbReference type="InterPro" id="IPR013785">
    <property type="entry name" value="Aldolase_TIM"/>
</dbReference>
<dbReference type="NCBIfam" id="TIGR02493">
    <property type="entry name" value="PFLA"/>
    <property type="match status" value="1"/>
</dbReference>
<evidence type="ECO:0000256" key="6">
    <source>
        <dbReference type="ARBA" id="ARBA00023002"/>
    </source>
</evidence>
<comment type="catalytic activity">
    <reaction evidence="9">
        <text>glycyl-[formate C-acetyltransferase] + reduced [flavodoxin] + S-adenosyl-L-methionine = glycin-2-yl radical-[formate C-acetyltransferase] + semiquinone [flavodoxin] + 5'-deoxyadenosine + L-methionine + H(+)</text>
        <dbReference type="Rhea" id="RHEA:19225"/>
        <dbReference type="Rhea" id="RHEA-COMP:10622"/>
        <dbReference type="Rhea" id="RHEA-COMP:12190"/>
        <dbReference type="Rhea" id="RHEA-COMP:12191"/>
        <dbReference type="Rhea" id="RHEA-COMP:14480"/>
        <dbReference type="ChEBI" id="CHEBI:15378"/>
        <dbReference type="ChEBI" id="CHEBI:17319"/>
        <dbReference type="ChEBI" id="CHEBI:29947"/>
        <dbReference type="ChEBI" id="CHEBI:32722"/>
        <dbReference type="ChEBI" id="CHEBI:57618"/>
        <dbReference type="ChEBI" id="CHEBI:57844"/>
        <dbReference type="ChEBI" id="CHEBI:59789"/>
        <dbReference type="ChEBI" id="CHEBI:140311"/>
        <dbReference type="EC" id="1.97.1.4"/>
    </reaction>
</comment>
<proteinExistence type="inferred from homology"/>
<keyword evidence="5 9" id="KW-0479">Metal-binding</keyword>
<dbReference type="Proteomes" id="UP000030101">
    <property type="component" value="Unassembled WGS sequence"/>
</dbReference>
<dbReference type="InterPro" id="IPR007197">
    <property type="entry name" value="rSAM"/>
</dbReference>
<evidence type="ECO:0000313" key="12">
    <source>
        <dbReference type="Proteomes" id="UP000030101"/>
    </source>
</evidence>
<dbReference type="InterPro" id="IPR034457">
    <property type="entry name" value="Organic_radical-activating"/>
</dbReference>
<evidence type="ECO:0000256" key="8">
    <source>
        <dbReference type="ARBA" id="ARBA00023014"/>
    </source>
</evidence>
<comment type="cofactor">
    <cofactor evidence="9">
        <name>[4Fe-4S] cluster</name>
        <dbReference type="ChEBI" id="CHEBI:49883"/>
    </cofactor>
    <text evidence="9">Binds 1 [4Fe-4S] cluster. The cluster is coordinated with 3 cysteines and an exchangeable S-adenosyl-L-methionine.</text>
</comment>
<reference evidence="11 12" key="1">
    <citation type="submission" date="2014-08" db="EMBL/GenBank/DDBJ databases">
        <title>Porphyromonas canoris strain:OH2762 Genome sequencing.</title>
        <authorList>
            <person name="Wallis C."/>
            <person name="Deusch O."/>
            <person name="O'Flynn C."/>
            <person name="Davis I."/>
            <person name="Jospin G."/>
            <person name="Darling A.E."/>
            <person name="Coil D.A."/>
            <person name="Alexiev A."/>
            <person name="Horsfall A."/>
            <person name="Kirkwood N."/>
            <person name="Harris S."/>
            <person name="Eisen J.A."/>
        </authorList>
    </citation>
    <scope>NUCLEOTIDE SEQUENCE [LARGE SCALE GENOMIC DNA]</scope>
    <source>
        <strain evidence="12">COT-108 OH2762</strain>
    </source>
</reference>
<dbReference type="CDD" id="cd01335">
    <property type="entry name" value="Radical_SAM"/>
    <property type="match status" value="1"/>
</dbReference>
<evidence type="ECO:0000256" key="4">
    <source>
        <dbReference type="ARBA" id="ARBA00022691"/>
    </source>
</evidence>
<keyword evidence="11" id="KW-0670">Pyruvate</keyword>
<evidence type="ECO:0000313" key="11">
    <source>
        <dbReference type="EMBL" id="KGN93164.1"/>
    </source>
</evidence>
<comment type="function">
    <text evidence="9">Activation of pyruvate formate-lyase under anaerobic conditions by generation of an organic free radical, using S-adenosylmethionine and reduced flavodoxin as cosubstrates to produce 5'-deoxy-adenosine.</text>
</comment>
<gene>
    <name evidence="11" type="primary">pflA</name>
    <name evidence="11" type="ORF">HQ43_02440</name>
</gene>
<dbReference type="InterPro" id="IPR012838">
    <property type="entry name" value="PFL1_activating"/>
</dbReference>
<dbReference type="PROSITE" id="PS01087">
    <property type="entry name" value="RADICAL_ACTIVATING"/>
    <property type="match status" value="1"/>
</dbReference>
<keyword evidence="3 9" id="KW-0004">4Fe-4S</keyword>
<evidence type="ECO:0000256" key="5">
    <source>
        <dbReference type="ARBA" id="ARBA00022723"/>
    </source>
</evidence>
<keyword evidence="7 9" id="KW-0408">Iron</keyword>
<organism evidence="11 12">
    <name type="scientific">Porphyromonas canoris</name>
    <dbReference type="NCBI Taxonomy" id="36875"/>
    <lineage>
        <taxon>Bacteria</taxon>
        <taxon>Pseudomonadati</taxon>
        <taxon>Bacteroidota</taxon>
        <taxon>Bacteroidia</taxon>
        <taxon>Bacteroidales</taxon>
        <taxon>Porphyromonadaceae</taxon>
        <taxon>Porphyromonas</taxon>
    </lineage>
</organism>
<evidence type="ECO:0000256" key="2">
    <source>
        <dbReference type="ARBA" id="ARBA00009777"/>
    </source>
</evidence>
<comment type="subcellular location">
    <subcellularLocation>
        <location evidence="9">Cytoplasm</location>
    </subcellularLocation>
</comment>
<keyword evidence="12" id="KW-1185">Reference proteome</keyword>
<dbReference type="GO" id="GO:0043365">
    <property type="term" value="F:[formate-C-acetyltransferase]-activating enzyme activity"/>
    <property type="evidence" value="ECO:0007669"/>
    <property type="project" value="UniProtKB-EC"/>
</dbReference>
<keyword evidence="9" id="KW-0963">Cytoplasm</keyword>
<protein>
    <recommendedName>
        <fullName evidence="9">Pyruvate formate-lyase-activating enzyme</fullName>
        <ecNumber evidence="9">1.97.1.4</ecNumber>
    </recommendedName>
</protein>
<keyword evidence="11" id="KW-0456">Lyase</keyword>
<dbReference type="SFLD" id="SFLDG01067">
    <property type="entry name" value="SPASM/twitch_domain_containing"/>
    <property type="match status" value="1"/>
</dbReference>
<dbReference type="SUPFAM" id="SSF102114">
    <property type="entry name" value="Radical SAM enzymes"/>
    <property type="match status" value="1"/>
</dbReference>
<keyword evidence="6 9" id="KW-0560">Oxidoreductase</keyword>
<evidence type="ECO:0000256" key="3">
    <source>
        <dbReference type="ARBA" id="ARBA00022485"/>
    </source>
</evidence>
<dbReference type="InterPro" id="IPR006638">
    <property type="entry name" value="Elp3/MiaA/NifB-like_rSAM"/>
</dbReference>
<dbReference type="EMBL" id="JQZV01000004">
    <property type="protein sequence ID" value="KGN93164.1"/>
    <property type="molecule type" value="Genomic_DNA"/>
</dbReference>
<evidence type="ECO:0000256" key="1">
    <source>
        <dbReference type="ARBA" id="ARBA00002918"/>
    </source>
</evidence>
<comment type="caution">
    <text evidence="11">The sequence shown here is derived from an EMBL/GenBank/DDBJ whole genome shotgun (WGS) entry which is preliminary data.</text>
</comment>
<dbReference type="InterPro" id="IPR058240">
    <property type="entry name" value="rSAM_sf"/>
</dbReference>
<dbReference type="Pfam" id="PF04055">
    <property type="entry name" value="Radical_SAM"/>
    <property type="match status" value="1"/>
</dbReference>
<dbReference type="EC" id="1.97.1.4" evidence="9"/>
<evidence type="ECO:0000256" key="7">
    <source>
        <dbReference type="ARBA" id="ARBA00023004"/>
    </source>
</evidence>
<keyword evidence="4 9" id="KW-0949">S-adenosyl-L-methionine</keyword>
<dbReference type="PROSITE" id="PS51918">
    <property type="entry name" value="RADICAL_SAM"/>
    <property type="match status" value="1"/>
</dbReference>
<accession>A0ABR4XM74</accession>
<sequence length="241" mass="27974">MLRIHSFESMGTFDGPGLRLVVFMQGCNFKCAYCANPDTIPFTKGRNIEENEVVRRAISEKAFFGKKGGVTFSGGEPMLQARLLIPIMRQLKENGIHICVDTNGSIMNEDVKEVYNLIDMVLLDVKQANNEKHHELTEHSCDQVWKTAKYLEEINMPVRLRCVMVPGFNDSEEDIRLLCEKYSPLKNIDRVEILPYHTYGVHKYETMGWEYRLKGVKEHTPEQIDHFTSLFQEYFTNVWTQ</sequence>
<dbReference type="InterPro" id="IPR001989">
    <property type="entry name" value="Radical_activat_CS"/>
</dbReference>
<evidence type="ECO:0000259" key="10">
    <source>
        <dbReference type="PROSITE" id="PS51918"/>
    </source>
</evidence>
<dbReference type="SMART" id="SM00729">
    <property type="entry name" value="Elp3"/>
    <property type="match status" value="1"/>
</dbReference>
<dbReference type="GO" id="GO:0016829">
    <property type="term" value="F:lyase activity"/>
    <property type="evidence" value="ECO:0007669"/>
    <property type="project" value="UniProtKB-KW"/>
</dbReference>
<dbReference type="PANTHER" id="PTHR30352">
    <property type="entry name" value="PYRUVATE FORMATE-LYASE-ACTIVATING ENZYME"/>
    <property type="match status" value="1"/>
</dbReference>
<evidence type="ECO:0000256" key="9">
    <source>
        <dbReference type="RuleBase" id="RU362053"/>
    </source>
</evidence>
<comment type="function">
    <text evidence="1">Activation of pyruvate formate-lyase 1 under anaerobic conditions by generation of an organic free radical, using S-adenosylmethionine and reduced flavodoxin as cosubstrates to produce 5'-deoxy-adenosine.</text>
</comment>
<keyword evidence="8 9" id="KW-0411">Iron-sulfur</keyword>
<name>A0ABR4XM74_9PORP</name>
<dbReference type="PANTHER" id="PTHR30352:SF5">
    <property type="entry name" value="PYRUVATE FORMATE-LYASE 1-ACTIVATING ENZYME"/>
    <property type="match status" value="1"/>
</dbReference>